<proteinExistence type="predicted"/>
<evidence type="ECO:0000313" key="2">
    <source>
        <dbReference type="Proteomes" id="UP000499080"/>
    </source>
</evidence>
<dbReference type="InterPro" id="IPR009003">
    <property type="entry name" value="Peptidase_S1_PA"/>
</dbReference>
<accession>A0A4Y2CE53</accession>
<sequence>MEASFEIQDQDLCRRAYERELNITDVYLCAGTADGSKDSCQINFLQWPGIIQQGKSNSLQKPVPDRELNGQTCTLCIH</sequence>
<gene>
    <name evidence="1" type="ORF">AVEN_162158_1</name>
</gene>
<dbReference type="SUPFAM" id="SSF50494">
    <property type="entry name" value="Trypsin-like serine proteases"/>
    <property type="match status" value="1"/>
</dbReference>
<name>A0A4Y2CE53_ARAVE</name>
<dbReference type="AlphaFoldDB" id="A0A4Y2CE53"/>
<keyword evidence="2" id="KW-1185">Reference proteome</keyword>
<reference evidence="1 2" key="1">
    <citation type="journal article" date="2019" name="Sci. Rep.">
        <title>Orb-weaving spider Araneus ventricosus genome elucidates the spidroin gene catalogue.</title>
        <authorList>
            <person name="Kono N."/>
            <person name="Nakamura H."/>
            <person name="Ohtoshi R."/>
            <person name="Moran D.A.P."/>
            <person name="Shinohara A."/>
            <person name="Yoshida Y."/>
            <person name="Fujiwara M."/>
            <person name="Mori M."/>
            <person name="Tomita M."/>
            <person name="Arakawa K."/>
        </authorList>
    </citation>
    <scope>NUCLEOTIDE SEQUENCE [LARGE SCALE GENOMIC DNA]</scope>
</reference>
<evidence type="ECO:0008006" key="3">
    <source>
        <dbReference type="Google" id="ProtNLM"/>
    </source>
</evidence>
<protein>
    <recommendedName>
        <fullName evidence="3">Peptidase S1 domain-containing protein</fullName>
    </recommendedName>
</protein>
<evidence type="ECO:0000313" key="1">
    <source>
        <dbReference type="EMBL" id="GBM02623.1"/>
    </source>
</evidence>
<dbReference type="Gene3D" id="2.40.10.10">
    <property type="entry name" value="Trypsin-like serine proteases"/>
    <property type="match status" value="1"/>
</dbReference>
<comment type="caution">
    <text evidence="1">The sequence shown here is derived from an EMBL/GenBank/DDBJ whole genome shotgun (WGS) entry which is preliminary data.</text>
</comment>
<dbReference type="OrthoDB" id="93664at2759"/>
<dbReference type="InterPro" id="IPR043504">
    <property type="entry name" value="Peptidase_S1_PA_chymotrypsin"/>
</dbReference>
<dbReference type="Proteomes" id="UP000499080">
    <property type="component" value="Unassembled WGS sequence"/>
</dbReference>
<organism evidence="1 2">
    <name type="scientific">Araneus ventricosus</name>
    <name type="common">Orbweaver spider</name>
    <name type="synonym">Epeira ventricosa</name>
    <dbReference type="NCBI Taxonomy" id="182803"/>
    <lineage>
        <taxon>Eukaryota</taxon>
        <taxon>Metazoa</taxon>
        <taxon>Ecdysozoa</taxon>
        <taxon>Arthropoda</taxon>
        <taxon>Chelicerata</taxon>
        <taxon>Arachnida</taxon>
        <taxon>Araneae</taxon>
        <taxon>Araneomorphae</taxon>
        <taxon>Entelegynae</taxon>
        <taxon>Araneoidea</taxon>
        <taxon>Araneidae</taxon>
        <taxon>Araneus</taxon>
    </lineage>
</organism>
<dbReference type="EMBL" id="BGPR01162934">
    <property type="protein sequence ID" value="GBM02623.1"/>
    <property type="molecule type" value="Genomic_DNA"/>
</dbReference>